<gene>
    <name evidence="1" type="ORF">J2S25_002786</name>
</gene>
<keyword evidence="2" id="KW-1185">Reference proteome</keyword>
<dbReference type="EMBL" id="JAUSUN010000017">
    <property type="protein sequence ID" value="MDQ0414577.1"/>
    <property type="molecule type" value="Genomic_DNA"/>
</dbReference>
<name>A0ABU0FXB2_9BACI</name>
<dbReference type="Proteomes" id="UP001242313">
    <property type="component" value="Unassembled WGS sequence"/>
</dbReference>
<evidence type="ECO:0000313" key="2">
    <source>
        <dbReference type="Proteomes" id="UP001242313"/>
    </source>
</evidence>
<proteinExistence type="predicted"/>
<comment type="caution">
    <text evidence="1">The sequence shown here is derived from an EMBL/GenBank/DDBJ whole genome shotgun (WGS) entry which is preliminary data.</text>
</comment>
<protein>
    <submittedName>
        <fullName evidence="1">Uncharacterized protein</fullName>
    </submittedName>
</protein>
<accession>A0ABU0FXB2</accession>
<evidence type="ECO:0000313" key="1">
    <source>
        <dbReference type="EMBL" id="MDQ0414577.1"/>
    </source>
</evidence>
<dbReference type="RefSeq" id="WP_307192145.1">
    <property type="nucleotide sequence ID" value="NZ_JAUSUN010000017.1"/>
</dbReference>
<reference evidence="1 2" key="1">
    <citation type="submission" date="2023-07" db="EMBL/GenBank/DDBJ databases">
        <title>Genomic Encyclopedia of Type Strains, Phase IV (KMG-IV): sequencing the most valuable type-strain genomes for metagenomic binning, comparative biology and taxonomic classification.</title>
        <authorList>
            <person name="Goeker M."/>
        </authorList>
    </citation>
    <scope>NUCLEOTIDE SEQUENCE [LARGE SCALE GENOMIC DNA]</scope>
    <source>
        <strain evidence="1 2">DSM 19598</strain>
    </source>
</reference>
<organism evidence="1 2">
    <name type="scientific">Mesobacillus stamsii</name>
    <dbReference type="NCBI Taxonomy" id="225347"/>
    <lineage>
        <taxon>Bacteria</taxon>
        <taxon>Bacillati</taxon>
        <taxon>Bacillota</taxon>
        <taxon>Bacilli</taxon>
        <taxon>Bacillales</taxon>
        <taxon>Bacillaceae</taxon>
        <taxon>Mesobacillus</taxon>
    </lineage>
</organism>
<sequence length="43" mass="5024">MSSELYTELLRLIEQQGQLITKLTNENTEQENMINALLSDEIR</sequence>